<evidence type="ECO:0000256" key="9">
    <source>
        <dbReference type="ARBA" id="ARBA00076414"/>
    </source>
</evidence>
<comment type="subunit">
    <text evidence="3 10">Homodimer.</text>
</comment>
<gene>
    <name evidence="10 14" type="primary">grpE</name>
    <name evidence="14" type="ORF">Q4F26_00320</name>
</gene>
<evidence type="ECO:0000256" key="11">
    <source>
        <dbReference type="RuleBase" id="RU000639"/>
    </source>
</evidence>
<feature type="compositionally biased region" description="Acidic residues" evidence="13">
    <location>
        <begin position="10"/>
        <end position="19"/>
    </location>
</feature>
<sequence>MSDNEKDMIQDEIQEETTENSESSQENIESEADYINELEEKTEELEDKNIRLQAEIQNLQRRNRKNKEDSAKFRSQQLAESLIPAIDNLERVLSVEVQTEEGENIQKGIDMVLSSFYQAFESESIEVIDPAGEVFDPNVHEAVNMLPAEEGKESGTVAQVFSKGYVLNGRTLRAAQVAIYQ</sequence>
<evidence type="ECO:0000256" key="4">
    <source>
        <dbReference type="ARBA" id="ARBA00022490"/>
    </source>
</evidence>
<reference evidence="14" key="1">
    <citation type="submission" date="2023-07" db="EMBL/GenBank/DDBJ databases">
        <title>Between Cages and Wild: Unraveling the Impact of Captivity on Animal Microbiomes and Antimicrobial Resistance.</title>
        <authorList>
            <person name="Schmartz G.P."/>
            <person name="Rehner J."/>
            <person name="Schuff M.J."/>
            <person name="Becker S.L."/>
            <person name="Kravczyk M."/>
            <person name="Gurevich A."/>
            <person name="Francke R."/>
            <person name="Mueller R."/>
            <person name="Keller V."/>
            <person name="Keller A."/>
        </authorList>
    </citation>
    <scope>NUCLEOTIDE SEQUENCE</scope>
    <source>
        <strain evidence="14">S39M_St_73</strain>
    </source>
</reference>
<feature type="compositionally biased region" description="Acidic residues" evidence="13">
    <location>
        <begin position="28"/>
        <end position="46"/>
    </location>
</feature>
<dbReference type="GO" id="GO:0042803">
    <property type="term" value="F:protein homodimerization activity"/>
    <property type="evidence" value="ECO:0007669"/>
    <property type="project" value="InterPro"/>
</dbReference>
<evidence type="ECO:0000256" key="10">
    <source>
        <dbReference type="HAMAP-Rule" id="MF_01151"/>
    </source>
</evidence>
<evidence type="ECO:0000256" key="6">
    <source>
        <dbReference type="ARBA" id="ARBA00023186"/>
    </source>
</evidence>
<dbReference type="Gene3D" id="3.90.20.20">
    <property type="match status" value="1"/>
</dbReference>
<evidence type="ECO:0000256" key="1">
    <source>
        <dbReference type="ARBA" id="ARBA00004496"/>
    </source>
</evidence>
<comment type="function">
    <text evidence="7 10 11">Participates actively in the response to hyperosmotic and heat shock by preventing the aggregation of stress-denatured proteins, in association with DnaK and GrpE. It is the nucleotide exchange factor for DnaK and may function as a thermosensor. Unfolded proteins bind initially to DnaJ; upon interaction with the DnaJ-bound protein, DnaK hydrolyzes its bound ATP, resulting in the formation of a stable complex. GrpE releases ADP from DnaK; ATP binding to DnaK triggers the release of the substrate protein, thus completing the reaction cycle. Several rounds of ATP-dependent interactions between DnaJ, DnaK and GrpE are required for fully efficient folding.</text>
</comment>
<evidence type="ECO:0000256" key="2">
    <source>
        <dbReference type="ARBA" id="ARBA00009054"/>
    </source>
</evidence>
<dbReference type="Proteomes" id="UP001171751">
    <property type="component" value="Unassembled WGS sequence"/>
</dbReference>
<dbReference type="FunFam" id="2.30.22.10:FF:000001">
    <property type="entry name" value="Protein GrpE"/>
    <property type="match status" value="1"/>
</dbReference>
<dbReference type="SUPFAM" id="SSF51064">
    <property type="entry name" value="Head domain of nucleotide exchange factor GrpE"/>
    <property type="match status" value="1"/>
</dbReference>
<evidence type="ECO:0000313" key="15">
    <source>
        <dbReference type="Proteomes" id="UP001171751"/>
    </source>
</evidence>
<dbReference type="HAMAP" id="MF_01151">
    <property type="entry name" value="GrpE"/>
    <property type="match status" value="1"/>
</dbReference>
<dbReference type="InterPro" id="IPR013805">
    <property type="entry name" value="GrpE_CC"/>
</dbReference>
<dbReference type="GO" id="GO:0051087">
    <property type="term" value="F:protein-folding chaperone binding"/>
    <property type="evidence" value="ECO:0007669"/>
    <property type="project" value="InterPro"/>
</dbReference>
<keyword evidence="6 10" id="KW-0143">Chaperone</keyword>
<comment type="caution">
    <text evidence="14">The sequence shown here is derived from an EMBL/GenBank/DDBJ whole genome shotgun (WGS) entry which is preliminary data.</text>
</comment>
<dbReference type="EMBL" id="JAUNQW010000001">
    <property type="protein sequence ID" value="MDO5456763.1"/>
    <property type="molecule type" value="Genomic_DNA"/>
</dbReference>
<dbReference type="Pfam" id="PF01025">
    <property type="entry name" value="GrpE"/>
    <property type="match status" value="1"/>
</dbReference>
<evidence type="ECO:0000256" key="5">
    <source>
        <dbReference type="ARBA" id="ARBA00023016"/>
    </source>
</evidence>
<dbReference type="NCBIfam" id="NF010738">
    <property type="entry name" value="PRK14140.1"/>
    <property type="match status" value="1"/>
</dbReference>
<dbReference type="Gene3D" id="2.30.22.10">
    <property type="entry name" value="Head domain of nucleotide exchange factor GrpE"/>
    <property type="match status" value="1"/>
</dbReference>
<dbReference type="GO" id="GO:0006457">
    <property type="term" value="P:protein folding"/>
    <property type="evidence" value="ECO:0007669"/>
    <property type="project" value="InterPro"/>
</dbReference>
<dbReference type="GO" id="GO:0005737">
    <property type="term" value="C:cytoplasm"/>
    <property type="evidence" value="ECO:0007669"/>
    <property type="project" value="UniProtKB-SubCell"/>
</dbReference>
<dbReference type="SUPFAM" id="SSF58014">
    <property type="entry name" value="Coiled-coil domain of nucleotide exchange factor GrpE"/>
    <property type="match status" value="1"/>
</dbReference>
<name>A0AA43RM10_9LACT</name>
<dbReference type="PROSITE" id="PS01071">
    <property type="entry name" value="GRPE"/>
    <property type="match status" value="1"/>
</dbReference>
<proteinExistence type="inferred from homology"/>
<comment type="subcellular location">
    <subcellularLocation>
        <location evidence="1 10">Cytoplasm</location>
    </subcellularLocation>
</comment>
<feature type="region of interest" description="Disordered" evidence="13">
    <location>
        <begin position="1"/>
        <end position="46"/>
    </location>
</feature>
<dbReference type="InterPro" id="IPR009012">
    <property type="entry name" value="GrpE_head"/>
</dbReference>
<organism evidence="14 15">
    <name type="scientific">Atopococcus tabaci</name>
    <dbReference type="NCBI Taxonomy" id="269774"/>
    <lineage>
        <taxon>Bacteria</taxon>
        <taxon>Bacillati</taxon>
        <taxon>Bacillota</taxon>
        <taxon>Bacilli</taxon>
        <taxon>Lactobacillales</taxon>
        <taxon>Carnobacteriaceae</taxon>
        <taxon>Atopococcus</taxon>
    </lineage>
</organism>
<dbReference type="PRINTS" id="PR00773">
    <property type="entry name" value="GRPEPROTEIN"/>
</dbReference>
<evidence type="ECO:0000256" key="3">
    <source>
        <dbReference type="ARBA" id="ARBA00011738"/>
    </source>
</evidence>
<comment type="similarity">
    <text evidence="2 10 12">Belongs to the GrpE family.</text>
</comment>
<dbReference type="InterPro" id="IPR000740">
    <property type="entry name" value="GrpE"/>
</dbReference>
<keyword evidence="15" id="KW-1185">Reference proteome</keyword>
<evidence type="ECO:0000256" key="13">
    <source>
        <dbReference type="SAM" id="MobiDB-lite"/>
    </source>
</evidence>
<dbReference type="PANTHER" id="PTHR21237">
    <property type="entry name" value="GRPE PROTEIN"/>
    <property type="match status" value="1"/>
</dbReference>
<evidence type="ECO:0000256" key="8">
    <source>
        <dbReference type="ARBA" id="ARBA00072274"/>
    </source>
</evidence>
<dbReference type="CDD" id="cd00446">
    <property type="entry name" value="GrpE"/>
    <property type="match status" value="1"/>
</dbReference>
<dbReference type="AlphaFoldDB" id="A0AA43RM10"/>
<dbReference type="PANTHER" id="PTHR21237:SF23">
    <property type="entry name" value="GRPE PROTEIN HOMOLOG, MITOCHONDRIAL"/>
    <property type="match status" value="1"/>
</dbReference>
<dbReference type="GO" id="GO:0000774">
    <property type="term" value="F:adenyl-nucleotide exchange factor activity"/>
    <property type="evidence" value="ECO:0007669"/>
    <property type="project" value="InterPro"/>
</dbReference>
<protein>
    <recommendedName>
        <fullName evidence="8 10">Protein GrpE</fullName>
    </recommendedName>
    <alternativeName>
        <fullName evidence="9 10">HSP-70 cofactor</fullName>
    </alternativeName>
</protein>
<keyword evidence="4 10" id="KW-0963">Cytoplasm</keyword>
<evidence type="ECO:0000313" key="14">
    <source>
        <dbReference type="EMBL" id="MDO5456763.1"/>
    </source>
</evidence>
<accession>A0AA43RM10</accession>
<keyword evidence="5 10" id="KW-0346">Stress response</keyword>
<evidence type="ECO:0000256" key="7">
    <source>
        <dbReference type="ARBA" id="ARBA00053401"/>
    </source>
</evidence>
<evidence type="ECO:0000256" key="12">
    <source>
        <dbReference type="RuleBase" id="RU004478"/>
    </source>
</evidence>
<dbReference type="GO" id="GO:0051082">
    <property type="term" value="F:unfolded protein binding"/>
    <property type="evidence" value="ECO:0007669"/>
    <property type="project" value="TreeGrafter"/>
</dbReference>